<sequence length="422" mass="48698">MNTVFEQLSLRQIYCLPFGRQLIIYGQWQSLDKEERSWLHQEKERIINSENNSSVLPLPCWLNAIVLSEMISSDCSQFGLFYLAPDSISPEPSRLKSLLEGLYRTFPLLNSAVEWGDSGLTLRLFTSPYNGEPEYKGSVQYSDVQAFIREQLQHPHSVFERGMLRIVCAHCGKELRWGIWLHHLIADADFVQKLLFHVQTWLKTAMWPEPDLNFIQQIWMLEQQLVVHRKRLQAFWSDQKTLFSTLAPPPSRELLSEKTQSFTLPDEPQIFTHVTLLLSRALAKLNINGPQLAVAPVTLRRMEHNVSSGCYVNLLPVLLDAHYEATEFNRLRLLWLEHALLPQEEITALSGLDYRDAIVMINFIGTSIETEGFQHHPEFRSRKPITLTLNQGSSGVWHAKLTTRWGEAFSRVLYSTLIEEVS</sequence>
<dbReference type="RefSeq" id="WP_099126003.1">
    <property type="nucleotide sequence ID" value="NZ_CAWNRH010000130.1"/>
</dbReference>
<protein>
    <recommendedName>
        <fullName evidence="3">Peptide synthase</fullName>
    </recommendedName>
</protein>
<gene>
    <name evidence="1" type="ORF">Xsto_03739</name>
</gene>
<evidence type="ECO:0000313" key="2">
    <source>
        <dbReference type="Proteomes" id="UP000222366"/>
    </source>
</evidence>
<reference evidence="1 2" key="1">
    <citation type="journal article" date="2017" name="Nat. Microbiol.">
        <title>Natural product diversity associated with the nematode symbionts Photorhabdus and Xenorhabdus.</title>
        <authorList>
            <person name="Tobias N.J."/>
            <person name="Wolff H."/>
            <person name="Djahanschiri B."/>
            <person name="Grundmann F."/>
            <person name="Kronenwerth M."/>
            <person name="Shi Y.M."/>
            <person name="Simonyi S."/>
            <person name="Grun P."/>
            <person name="Shapiro-Ilan D."/>
            <person name="Pidot S.J."/>
            <person name="Stinear T.P."/>
            <person name="Ebersberger I."/>
            <person name="Bode H.B."/>
        </authorList>
    </citation>
    <scope>NUCLEOTIDE SEQUENCE [LARGE SCALE GENOMIC DNA]</scope>
    <source>
        <strain evidence="1 2">DSM 17904</strain>
    </source>
</reference>
<organism evidence="1 2">
    <name type="scientific">Xenorhabdus stockiae</name>
    <dbReference type="NCBI Taxonomy" id="351614"/>
    <lineage>
        <taxon>Bacteria</taxon>
        <taxon>Pseudomonadati</taxon>
        <taxon>Pseudomonadota</taxon>
        <taxon>Gammaproteobacteria</taxon>
        <taxon>Enterobacterales</taxon>
        <taxon>Morganellaceae</taxon>
        <taxon>Xenorhabdus</taxon>
    </lineage>
</organism>
<comment type="caution">
    <text evidence="1">The sequence shown here is derived from an EMBL/GenBank/DDBJ whole genome shotgun (WGS) entry which is preliminary data.</text>
</comment>
<accession>A0A2D0KBH7</accession>
<dbReference type="Proteomes" id="UP000222366">
    <property type="component" value="Unassembled WGS sequence"/>
</dbReference>
<name>A0A2D0KBH7_9GAMM</name>
<dbReference type="AlphaFoldDB" id="A0A2D0KBH7"/>
<evidence type="ECO:0000313" key="1">
    <source>
        <dbReference type="EMBL" id="PHM60712.1"/>
    </source>
</evidence>
<keyword evidence="2" id="KW-1185">Reference proteome</keyword>
<proteinExistence type="predicted"/>
<evidence type="ECO:0008006" key="3">
    <source>
        <dbReference type="Google" id="ProtNLM"/>
    </source>
</evidence>
<dbReference type="EMBL" id="NJAJ01000053">
    <property type="protein sequence ID" value="PHM60712.1"/>
    <property type="molecule type" value="Genomic_DNA"/>
</dbReference>